<dbReference type="GO" id="GO:0007096">
    <property type="term" value="P:regulation of exit from mitosis"/>
    <property type="evidence" value="ECO:0007669"/>
    <property type="project" value="TreeGrafter"/>
</dbReference>
<proteinExistence type="predicted"/>
<accession>A0A550C3G2</accession>
<keyword evidence="2 5" id="KW-0812">Transmembrane</keyword>
<dbReference type="Pfam" id="PF10332">
    <property type="entry name" value="DUF2418"/>
    <property type="match status" value="1"/>
</dbReference>
<evidence type="ECO:0000256" key="4">
    <source>
        <dbReference type="ARBA" id="ARBA00023136"/>
    </source>
</evidence>
<dbReference type="OrthoDB" id="3363151at2759"/>
<evidence type="ECO:0000313" key="6">
    <source>
        <dbReference type="EMBL" id="TRM59328.1"/>
    </source>
</evidence>
<comment type="caution">
    <text evidence="6">The sequence shown here is derived from an EMBL/GenBank/DDBJ whole genome shotgun (WGS) entry which is preliminary data.</text>
</comment>
<dbReference type="InterPro" id="IPR018819">
    <property type="entry name" value="Nur1/Mug154"/>
</dbReference>
<evidence type="ECO:0000256" key="2">
    <source>
        <dbReference type="ARBA" id="ARBA00022692"/>
    </source>
</evidence>
<dbReference type="AlphaFoldDB" id="A0A550C3G2"/>
<evidence type="ECO:0000313" key="7">
    <source>
        <dbReference type="Proteomes" id="UP000320762"/>
    </source>
</evidence>
<dbReference type="GO" id="GO:0043007">
    <property type="term" value="P:maintenance of rDNA"/>
    <property type="evidence" value="ECO:0007669"/>
    <property type="project" value="TreeGrafter"/>
</dbReference>
<keyword evidence="7" id="KW-1185">Reference proteome</keyword>
<dbReference type="GO" id="GO:0012505">
    <property type="term" value="C:endomembrane system"/>
    <property type="evidence" value="ECO:0007669"/>
    <property type="project" value="UniProtKB-SubCell"/>
</dbReference>
<dbReference type="STRING" id="97359.A0A550C3G2"/>
<comment type="subcellular location">
    <subcellularLocation>
        <location evidence="1">Endomembrane system</location>
        <topology evidence="1">Multi-pass membrane protein</topology>
    </subcellularLocation>
</comment>
<dbReference type="PANTHER" id="PTHR28293">
    <property type="entry name" value="NUCLEAR RIM PROTEIN 1"/>
    <property type="match status" value="1"/>
</dbReference>
<protein>
    <submittedName>
        <fullName evidence="6">Uncharacterized protein</fullName>
    </submittedName>
</protein>
<feature type="transmembrane region" description="Helical" evidence="5">
    <location>
        <begin position="68"/>
        <end position="91"/>
    </location>
</feature>
<dbReference type="PANTHER" id="PTHR28293:SF1">
    <property type="entry name" value="NUCLEAR RIM PROTEIN 1"/>
    <property type="match status" value="1"/>
</dbReference>
<dbReference type="EMBL" id="VDMD01000028">
    <property type="protein sequence ID" value="TRM59328.1"/>
    <property type="molecule type" value="Genomic_DNA"/>
</dbReference>
<name>A0A550C3G2_9AGAR</name>
<keyword evidence="4 5" id="KW-0472">Membrane</keyword>
<evidence type="ECO:0000256" key="3">
    <source>
        <dbReference type="ARBA" id="ARBA00022989"/>
    </source>
</evidence>
<reference evidence="6 7" key="1">
    <citation type="journal article" date="2019" name="New Phytol.">
        <title>Comparative genomics reveals unique wood-decay strategies and fruiting body development in the Schizophyllaceae.</title>
        <authorList>
            <person name="Almasi E."/>
            <person name="Sahu N."/>
            <person name="Krizsan K."/>
            <person name="Balint B."/>
            <person name="Kovacs G.M."/>
            <person name="Kiss B."/>
            <person name="Cseklye J."/>
            <person name="Drula E."/>
            <person name="Henrissat B."/>
            <person name="Nagy I."/>
            <person name="Chovatia M."/>
            <person name="Adam C."/>
            <person name="LaButti K."/>
            <person name="Lipzen A."/>
            <person name="Riley R."/>
            <person name="Grigoriev I.V."/>
            <person name="Nagy L.G."/>
        </authorList>
    </citation>
    <scope>NUCLEOTIDE SEQUENCE [LARGE SCALE GENOMIC DNA]</scope>
    <source>
        <strain evidence="6 7">NL-1724</strain>
    </source>
</reference>
<sequence length="267" mass="30676">MDIPQRIAFEWTQFPNNVPLPSHETSARLIGGTLHFLHLCVRVSQGRSVPDSERGWEDMYNEDNGNSWFNWTVPLTLLLLATSVLNALYIFTRIKIYRLHRKHEPVNSPSAKFVSEELDFEPLEPPSIKAQLWGAVSRSGRWLLGMKPALPAKTRTATRILQMEVWSPGEVELSLFSVYSPAHALLWMQTGSSNWIMMFAIMTLVGFQLHALTRSFKALIKDKEIIAAEVMHEYNEGFVYPRVNPIRKDAAVMTHQSEMVDPWDDYY</sequence>
<evidence type="ECO:0000256" key="5">
    <source>
        <dbReference type="SAM" id="Phobius"/>
    </source>
</evidence>
<dbReference type="Proteomes" id="UP000320762">
    <property type="component" value="Unassembled WGS sequence"/>
</dbReference>
<gene>
    <name evidence="6" type="ORF">BD626DRAFT_409183</name>
</gene>
<feature type="transmembrane region" description="Helical" evidence="5">
    <location>
        <begin position="195"/>
        <end position="213"/>
    </location>
</feature>
<evidence type="ECO:0000256" key="1">
    <source>
        <dbReference type="ARBA" id="ARBA00004127"/>
    </source>
</evidence>
<organism evidence="6 7">
    <name type="scientific">Schizophyllum amplum</name>
    <dbReference type="NCBI Taxonomy" id="97359"/>
    <lineage>
        <taxon>Eukaryota</taxon>
        <taxon>Fungi</taxon>
        <taxon>Dikarya</taxon>
        <taxon>Basidiomycota</taxon>
        <taxon>Agaricomycotina</taxon>
        <taxon>Agaricomycetes</taxon>
        <taxon>Agaricomycetidae</taxon>
        <taxon>Agaricales</taxon>
        <taxon>Schizophyllaceae</taxon>
        <taxon>Schizophyllum</taxon>
    </lineage>
</organism>
<keyword evidence="3 5" id="KW-1133">Transmembrane helix</keyword>